<reference evidence="1 2" key="1">
    <citation type="journal article" date="2017" name="Elife">
        <title>Extensive horizontal gene transfer in cheese-associated bacteria.</title>
        <authorList>
            <person name="Bonham K.S."/>
            <person name="Wolfe B.E."/>
            <person name="Dutton R.J."/>
        </authorList>
    </citation>
    <scope>NUCLEOTIDE SEQUENCE [LARGE SCALE GENOMIC DNA]</scope>
    <source>
        <strain evidence="1 2">738_8</strain>
    </source>
</reference>
<evidence type="ECO:0000313" key="1">
    <source>
        <dbReference type="EMBL" id="PCC54925.1"/>
    </source>
</evidence>
<dbReference type="RefSeq" id="WP_096145934.1">
    <property type="nucleotide sequence ID" value="NZ_NRHA01000007.1"/>
</dbReference>
<gene>
    <name evidence="1" type="ORF">CIK59_05335</name>
</gene>
<name>A0A2A3ZU94_BREAU</name>
<protein>
    <submittedName>
        <fullName evidence="1">Uncharacterized protein</fullName>
    </submittedName>
</protein>
<dbReference type="EMBL" id="NRHA01000007">
    <property type="protein sequence ID" value="PCC54925.1"/>
    <property type="molecule type" value="Genomic_DNA"/>
</dbReference>
<sequence>MPRESYNVRVLRKKALTSLRVGVSTFNGLDDDGRTTVVLLSLQHAFEMLLKAILESRKDATVFDKQTQRSITLEKAINRCRQLDEVKLSESEAGVIRHLDTMRDAEQHWHLIVDEGMLFHSARSTVTLFDDLLQRAFDDSLSNHIPLRILPISAEPPLALDILVDREFERVADLLKPGRKATAEAQARVRTLLAAEAVADPDAAEVRETDVRRVVRGVRDGKNREQIFPKLTGYTSEITGSGITVEVRLAKEGALPVTYTNNPDADTASIRIVDLEKKFYMGPYDLAKRAGISRNYSLALRRHLGIDNDDDNFSHLFRLGNTNRLRYSDNALQAMKKTLDKIDMERVWQSHRTIPWNKRTKAPPCNQPGCILPKQISKLDRD</sequence>
<proteinExistence type="predicted"/>
<dbReference type="AlphaFoldDB" id="A0A2A3ZU94"/>
<organism evidence="1 2">
    <name type="scientific">Brevibacterium aurantiacum</name>
    <dbReference type="NCBI Taxonomy" id="273384"/>
    <lineage>
        <taxon>Bacteria</taxon>
        <taxon>Bacillati</taxon>
        <taxon>Actinomycetota</taxon>
        <taxon>Actinomycetes</taxon>
        <taxon>Micrococcales</taxon>
        <taxon>Brevibacteriaceae</taxon>
        <taxon>Brevibacterium</taxon>
    </lineage>
</organism>
<evidence type="ECO:0000313" key="2">
    <source>
        <dbReference type="Proteomes" id="UP000217881"/>
    </source>
</evidence>
<comment type="caution">
    <text evidence="1">The sequence shown here is derived from an EMBL/GenBank/DDBJ whole genome shotgun (WGS) entry which is preliminary data.</text>
</comment>
<dbReference type="Proteomes" id="UP000217881">
    <property type="component" value="Unassembled WGS sequence"/>
</dbReference>
<accession>A0A2A3ZU94</accession>